<keyword evidence="1" id="KW-0472">Membrane</keyword>
<sequence>MDQRSYDKATSSFMKPFMESLALFLSCNLKSYTNNRGSEALSLSVLSIDPPPLFFPFFYNYKFIIYIVIKFFIKKKEKI</sequence>
<geneLocation type="mitochondrion" evidence="2"/>
<accession>A0A7L8EYJ9</accession>
<protein>
    <submittedName>
        <fullName evidence="2">LAGLIDADG endonuclease</fullName>
    </submittedName>
</protein>
<organism evidence="2">
    <name type="scientific">Monilinia laxa</name>
    <name type="common">Brown rot fungus</name>
    <name type="synonym">Sclerotinia laxa</name>
    <dbReference type="NCBI Taxonomy" id="61186"/>
    <lineage>
        <taxon>Eukaryota</taxon>
        <taxon>Fungi</taxon>
        <taxon>Dikarya</taxon>
        <taxon>Ascomycota</taxon>
        <taxon>Pezizomycotina</taxon>
        <taxon>Leotiomycetes</taxon>
        <taxon>Helotiales</taxon>
        <taxon>Sclerotiniaceae</taxon>
        <taxon>Monilinia</taxon>
    </lineage>
</organism>
<keyword evidence="2" id="KW-0378">Hydrolase</keyword>
<name>A0A7L8EYJ9_MONLA</name>
<keyword evidence="1" id="KW-1133">Transmembrane helix</keyword>
<feature type="transmembrane region" description="Helical" evidence="1">
    <location>
        <begin position="53"/>
        <end position="73"/>
    </location>
</feature>
<dbReference type="RefSeq" id="YP_009945121.1">
    <property type="nucleotide sequence ID" value="NC_051483.1"/>
</dbReference>
<keyword evidence="2" id="KW-0255">Endonuclease</keyword>
<dbReference type="GeneID" id="60235980"/>
<proteinExistence type="predicted"/>
<keyword evidence="2" id="KW-0540">Nuclease</keyword>
<dbReference type="AlphaFoldDB" id="A0A7L8EYJ9"/>
<evidence type="ECO:0000313" key="2">
    <source>
        <dbReference type="EMBL" id="QOE17485.1"/>
    </source>
</evidence>
<evidence type="ECO:0000256" key="1">
    <source>
        <dbReference type="SAM" id="Phobius"/>
    </source>
</evidence>
<dbReference type="EMBL" id="MN881998">
    <property type="protein sequence ID" value="QOE17485.1"/>
    <property type="molecule type" value="Genomic_DNA"/>
</dbReference>
<keyword evidence="1" id="KW-0812">Transmembrane</keyword>
<reference evidence="2" key="1">
    <citation type="journal article" date="2020" name="Sci. Rep.">
        <title>First characterization of the complete mitochondrial genome of fungal plant-pathogen Monilinia laxa which represents the mobile intron rich structure.</title>
        <authorList>
            <person name="Yildiz G."/>
            <person name="Ozkilinc H."/>
        </authorList>
    </citation>
    <scope>NUCLEOTIDE SEQUENCE</scope>
</reference>
<keyword evidence="2" id="KW-0496">Mitochondrion</keyword>
<dbReference type="GO" id="GO:0004519">
    <property type="term" value="F:endonuclease activity"/>
    <property type="evidence" value="ECO:0007669"/>
    <property type="project" value="UniProtKB-KW"/>
</dbReference>